<dbReference type="InterPro" id="IPR000904">
    <property type="entry name" value="Sec7_dom"/>
</dbReference>
<feature type="region of interest" description="Disordered" evidence="1">
    <location>
        <begin position="1145"/>
        <end position="1240"/>
    </location>
</feature>
<feature type="region of interest" description="Disordered" evidence="1">
    <location>
        <begin position="1"/>
        <end position="92"/>
    </location>
</feature>
<dbReference type="PROSITE" id="PS50190">
    <property type="entry name" value="SEC7"/>
    <property type="match status" value="1"/>
</dbReference>
<feature type="region of interest" description="Disordered" evidence="1">
    <location>
        <begin position="868"/>
        <end position="901"/>
    </location>
</feature>
<feature type="compositionally biased region" description="Basic residues" evidence="1">
    <location>
        <begin position="275"/>
        <end position="287"/>
    </location>
</feature>
<feature type="compositionally biased region" description="Low complexity" evidence="1">
    <location>
        <begin position="358"/>
        <end position="377"/>
    </location>
</feature>
<protein>
    <submittedName>
        <fullName evidence="4">Uncharacterized protein</fullName>
    </submittedName>
</protein>
<feature type="compositionally biased region" description="Basic and acidic residues" evidence="1">
    <location>
        <begin position="1260"/>
        <end position="1276"/>
    </location>
</feature>
<dbReference type="Gene3D" id="2.30.29.30">
    <property type="entry name" value="Pleckstrin-homology domain (PH domain)/Phosphotyrosine-binding domain (PTB)"/>
    <property type="match status" value="1"/>
</dbReference>
<dbReference type="GO" id="GO:0032012">
    <property type="term" value="P:regulation of ARF protein signal transduction"/>
    <property type="evidence" value="ECO:0007669"/>
    <property type="project" value="InterPro"/>
</dbReference>
<name>A0A5N6Z5M8_9EURO</name>
<feature type="domain" description="SEC7" evidence="3">
    <location>
        <begin position="417"/>
        <end position="602"/>
    </location>
</feature>
<gene>
    <name evidence="4" type="ORF">BDV28DRAFT_134104</name>
</gene>
<dbReference type="SUPFAM" id="SSF48425">
    <property type="entry name" value="Sec7 domain"/>
    <property type="match status" value="1"/>
</dbReference>
<dbReference type="SUPFAM" id="SSF50729">
    <property type="entry name" value="PH domain-like"/>
    <property type="match status" value="1"/>
</dbReference>
<feature type="compositionally biased region" description="Polar residues" evidence="1">
    <location>
        <begin position="298"/>
        <end position="309"/>
    </location>
</feature>
<feature type="compositionally biased region" description="Polar residues" evidence="1">
    <location>
        <begin position="1378"/>
        <end position="1391"/>
    </location>
</feature>
<dbReference type="GO" id="GO:0005085">
    <property type="term" value="F:guanyl-nucleotide exchange factor activity"/>
    <property type="evidence" value="ECO:0007669"/>
    <property type="project" value="InterPro"/>
</dbReference>
<feature type="compositionally biased region" description="Basic residues" evidence="1">
    <location>
        <begin position="1200"/>
        <end position="1209"/>
    </location>
</feature>
<proteinExistence type="predicted"/>
<dbReference type="CDD" id="cd00171">
    <property type="entry name" value="Sec7"/>
    <property type="match status" value="1"/>
</dbReference>
<feature type="region of interest" description="Disordered" evidence="1">
    <location>
        <begin position="1079"/>
        <end position="1100"/>
    </location>
</feature>
<dbReference type="SMART" id="SM00222">
    <property type="entry name" value="Sec7"/>
    <property type="match status" value="1"/>
</dbReference>
<dbReference type="InterPro" id="IPR035999">
    <property type="entry name" value="Sec7_dom_sf"/>
</dbReference>
<dbReference type="EMBL" id="ML739112">
    <property type="protein sequence ID" value="KAE8352955.1"/>
    <property type="molecule type" value="Genomic_DNA"/>
</dbReference>
<evidence type="ECO:0000313" key="4">
    <source>
        <dbReference type="EMBL" id="KAE8352955.1"/>
    </source>
</evidence>
<feature type="region of interest" description="Disordered" evidence="1">
    <location>
        <begin position="1005"/>
        <end position="1065"/>
    </location>
</feature>
<feature type="compositionally biased region" description="Polar residues" evidence="1">
    <location>
        <begin position="253"/>
        <end position="267"/>
    </location>
</feature>
<feature type="compositionally biased region" description="Polar residues" evidence="1">
    <location>
        <begin position="1007"/>
        <end position="1016"/>
    </location>
</feature>
<feature type="compositionally biased region" description="Low complexity" evidence="1">
    <location>
        <begin position="396"/>
        <end position="406"/>
    </location>
</feature>
<feature type="compositionally biased region" description="Polar residues" evidence="1">
    <location>
        <begin position="235"/>
        <end position="245"/>
    </location>
</feature>
<sequence>MYWKGLRIGTSDGNDPKRRSWIEPQSVSRHSEQIPRPTLSTTNLVPRRSESAPRSPPLTGPDDADHTTVNTGAGLGGSHSPTPPRRIQNCGTSLSVNDGSTWRFNRFSFMRLRHASDPQLSKSYVEREGDVPPVPNLPPPPTIITTAPTSHELDQPVKRKAKFKLFPDSKTASVEELPAQTRAPKHDQSEKSGYAAQDTTGPQAVDAILSASQRNSDEPGRLSITSIRSNRDQPNDSQHSSATDARFSESSRSDQSVGDGNPRSSSPRDGASGNKRFRMPRLKRHRSPLFPLPPKPTSACSGNGRTQGSAIFKSDTSDDPNQDHVSPLPSPTRSSLGLTSSRPDLFRNDSANSAHSARSTPSNRSRTIPTSRTRSSTLDSLANAQDSGHPSPHLISGRTSTSTSGRKSFGDIFNIPQRFRQNSDSPVGRNGSPGTKGLKTPPSKLSLLSYPERQESDTPAAYLTRLEESIPRGAIAGVLAQSNDDFYKTALRKYMRGFSFFGDPIDMGIRKLLMEVELPKESQQIDRFLQSFADRYHECNPGIFASTDQAYFISFSILILHTDVFNKNNKRKMQKPDYVKNTRGEGISEDILECLYENISYTPFIHIEDAMSNVRHFAKGRRPLLKTSNTDHLARATREPVDPYTLIMDGKLDSLRPSLKDVMNLEDAYRCDGTAGPADIDDLHHAFAKSGVLQIVSPRSRPDAFMPSSIDNPADSNPGLVDIKIAKVGLLWRKDPKKKRARSPWQEWGALLTFSQLFFFKDVAWVKYLMAQHENHQKEGRRRAVVFKPPLTEFKPDGIMSTDDAVALLDSGYRKHKHAFIFVRHSALEEVFLANSEADMNDWLAKLNYAATFRTTGVRTKGMIATNYEAQRNRMSRRGSTQSSHSHLSTDKEPPSPTPDTDVAEELVIARRQLIRQKIREANEKLFIGQRQLDDLLRNARHLQILTPVHSRAREHIIMAAGRMAAKLKWVRQDIWRTKCYREVLVRDLGEDEEKPFAERTLHLEIPTTTVTSQPETLDGAGTDKLPAPPEYDLSIHLEPSQPHSEYKPPLSQPTSPDGRRPSIPASFASYEVASRVGRQISPENAEERAKSCSPNPARRLEREASVLSAASRVDVSSLGSRASKITVSGGADDTEERLLRDTGLLEVGSSPHARKQSSATNDSEADQKAEDSQGAFQGERTSRIRRSLHRTLRDSSGGHHMHYPRSKKSRDSGFGMATSDDGQKPQQGEGLSRKSTSFTVHGKKASIVTFGSEWQNIPPEERLKLRKPTPSEEPRASNPELASSAGSVASESLFPGNSQPLRSGSIATKGSARGPDEQWNPLDTAGVLYREDKAKSDAASGLASELDASLISPISTLKEAGTSTKGDHSNVEEKTPQGISPSSPEQPVNA</sequence>
<dbReference type="OrthoDB" id="430364at2759"/>
<evidence type="ECO:0000313" key="5">
    <source>
        <dbReference type="Proteomes" id="UP000327118"/>
    </source>
</evidence>
<dbReference type="Pfam" id="PF01369">
    <property type="entry name" value="Sec7"/>
    <property type="match status" value="1"/>
</dbReference>
<feature type="compositionally biased region" description="Polar residues" evidence="1">
    <location>
        <begin position="378"/>
        <end position="388"/>
    </location>
</feature>
<feature type="compositionally biased region" description="Polar residues" evidence="1">
    <location>
        <begin position="331"/>
        <end position="342"/>
    </location>
</feature>
<dbReference type="FunFam" id="1.10.1000.11:FF:000002">
    <property type="entry name" value="Cytohesin 1"/>
    <property type="match status" value="1"/>
</dbReference>
<dbReference type="InterPro" id="IPR001849">
    <property type="entry name" value="PH_domain"/>
</dbReference>
<dbReference type="PROSITE" id="PS50003">
    <property type="entry name" value="PH_DOMAIN"/>
    <property type="match status" value="1"/>
</dbReference>
<feature type="compositionally biased region" description="Basic and acidic residues" evidence="1">
    <location>
        <begin position="1366"/>
        <end position="1376"/>
    </location>
</feature>
<feature type="compositionally biased region" description="Polar residues" evidence="1">
    <location>
        <begin position="878"/>
        <end position="887"/>
    </location>
</feature>
<reference evidence="5" key="1">
    <citation type="submission" date="2019-04" db="EMBL/GenBank/DDBJ databases">
        <title>Friends and foes A comparative genomics studyof 23 Aspergillus species from section Flavi.</title>
        <authorList>
            <consortium name="DOE Joint Genome Institute"/>
            <person name="Kjaerbolling I."/>
            <person name="Vesth T."/>
            <person name="Frisvad J.C."/>
            <person name="Nybo J.L."/>
            <person name="Theobald S."/>
            <person name="Kildgaard S."/>
            <person name="Isbrandt T."/>
            <person name="Kuo A."/>
            <person name="Sato A."/>
            <person name="Lyhne E.K."/>
            <person name="Kogle M.E."/>
            <person name="Wiebenga A."/>
            <person name="Kun R.S."/>
            <person name="Lubbers R.J."/>
            <person name="Makela M.R."/>
            <person name="Barry K."/>
            <person name="Chovatia M."/>
            <person name="Clum A."/>
            <person name="Daum C."/>
            <person name="Haridas S."/>
            <person name="He G."/>
            <person name="LaButti K."/>
            <person name="Lipzen A."/>
            <person name="Mondo S."/>
            <person name="Riley R."/>
            <person name="Salamov A."/>
            <person name="Simmons B.A."/>
            <person name="Magnuson J.K."/>
            <person name="Henrissat B."/>
            <person name="Mortensen U.H."/>
            <person name="Larsen T.O."/>
            <person name="Devries R.P."/>
            <person name="Grigoriev I.V."/>
            <person name="Machida M."/>
            <person name="Baker S.E."/>
            <person name="Andersen M.R."/>
        </authorList>
    </citation>
    <scope>NUCLEOTIDE SEQUENCE [LARGE SCALE GENOMIC DNA]</scope>
    <source>
        <strain evidence="5">CBS 553.77</strain>
    </source>
</reference>
<feature type="compositionally biased region" description="Polar residues" evidence="1">
    <location>
        <begin position="1281"/>
        <end position="1309"/>
    </location>
</feature>
<feature type="compositionally biased region" description="Low complexity" evidence="1">
    <location>
        <begin position="436"/>
        <end position="451"/>
    </location>
</feature>
<evidence type="ECO:0000259" key="2">
    <source>
        <dbReference type="PROSITE" id="PS50003"/>
    </source>
</evidence>
<feature type="domain" description="PH" evidence="2">
    <location>
        <begin position="724"/>
        <end position="852"/>
    </location>
</feature>
<organism evidence="4 5">
    <name type="scientific">Aspergillus coremiiformis</name>
    <dbReference type="NCBI Taxonomy" id="138285"/>
    <lineage>
        <taxon>Eukaryota</taxon>
        <taxon>Fungi</taxon>
        <taxon>Dikarya</taxon>
        <taxon>Ascomycota</taxon>
        <taxon>Pezizomycotina</taxon>
        <taxon>Eurotiomycetes</taxon>
        <taxon>Eurotiomycetidae</taxon>
        <taxon>Eurotiales</taxon>
        <taxon>Aspergillaceae</taxon>
        <taxon>Aspergillus</taxon>
        <taxon>Aspergillus subgen. Circumdati</taxon>
    </lineage>
</organism>
<evidence type="ECO:0000259" key="3">
    <source>
        <dbReference type="PROSITE" id="PS50190"/>
    </source>
</evidence>
<feature type="region of interest" description="Disordered" evidence="1">
    <location>
        <begin position="1259"/>
        <end position="1391"/>
    </location>
</feature>
<feature type="region of interest" description="Disordered" evidence="1">
    <location>
        <begin position="169"/>
        <end position="456"/>
    </location>
</feature>
<dbReference type="PANTHER" id="PTHR10663">
    <property type="entry name" value="GUANYL-NUCLEOTIDE EXCHANGE FACTOR"/>
    <property type="match status" value="1"/>
</dbReference>
<dbReference type="Proteomes" id="UP000327118">
    <property type="component" value="Unassembled WGS sequence"/>
</dbReference>
<accession>A0A5N6Z5M8</accession>
<evidence type="ECO:0000256" key="1">
    <source>
        <dbReference type="SAM" id="MobiDB-lite"/>
    </source>
</evidence>
<dbReference type="Gene3D" id="1.10.1000.11">
    <property type="entry name" value="Arf Nucleotide-binding Site Opener,domain 2"/>
    <property type="match status" value="1"/>
</dbReference>
<dbReference type="PANTHER" id="PTHR10663:SF405">
    <property type="entry name" value="ARF GUANINE NUCLEOTIDE EXCHANGE FACTOR SYT1"/>
    <property type="match status" value="1"/>
</dbReference>
<dbReference type="InterPro" id="IPR023394">
    <property type="entry name" value="Sec7_C_sf"/>
</dbReference>
<dbReference type="InterPro" id="IPR011993">
    <property type="entry name" value="PH-like_dom_sf"/>
</dbReference>
<keyword evidence="5" id="KW-1185">Reference proteome</keyword>